<evidence type="ECO:0000313" key="7">
    <source>
        <dbReference type="Proteomes" id="UP000253209"/>
    </source>
</evidence>
<dbReference type="AlphaFoldDB" id="A0A367GPF2"/>
<feature type="modified residue" description="4-aspartylphosphate" evidence="3">
    <location>
        <position position="57"/>
    </location>
</feature>
<dbReference type="Gene3D" id="3.40.50.2300">
    <property type="match status" value="1"/>
</dbReference>
<dbReference type="RefSeq" id="WP_114005284.1">
    <property type="nucleotide sequence ID" value="NZ_QGDC01000005.1"/>
</dbReference>
<sequence>MSRDIRVTIIEDDETIRQGYSFLIGTTDGYEVVSAYGSYDDAAKKLAGDKPDVILLDIEMPGTNGIDAIPKIKKQLPQCFVLLLTVYESEQQIFNALANGASGYLTKNTASARIIESIREVKDGGGPMSVNIAKLVIRSFQKNQESPLSKRETQILELIAEGKNRTQIARDLFIDPETVRSHVKNIYVKLDVNSRADAIKTARKNKLI</sequence>
<dbReference type="CDD" id="cd06170">
    <property type="entry name" value="LuxR_C_like"/>
    <property type="match status" value="1"/>
</dbReference>
<dbReference type="PROSITE" id="PS50043">
    <property type="entry name" value="HTH_LUXR_2"/>
    <property type="match status" value="1"/>
</dbReference>
<dbReference type="SUPFAM" id="SSF46894">
    <property type="entry name" value="C-terminal effector domain of the bipartite response regulators"/>
    <property type="match status" value="1"/>
</dbReference>
<dbReference type="OrthoDB" id="9797341at2"/>
<dbReference type="EMBL" id="QGDC01000005">
    <property type="protein sequence ID" value="RCH54958.1"/>
    <property type="molecule type" value="Genomic_DNA"/>
</dbReference>
<name>A0A367GPF2_9SPHI</name>
<dbReference type="GO" id="GO:0003677">
    <property type="term" value="F:DNA binding"/>
    <property type="evidence" value="ECO:0007669"/>
    <property type="project" value="UniProtKB-KW"/>
</dbReference>
<dbReference type="SUPFAM" id="SSF52172">
    <property type="entry name" value="CheY-like"/>
    <property type="match status" value="1"/>
</dbReference>
<comment type="caution">
    <text evidence="6">The sequence shown here is derived from an EMBL/GenBank/DDBJ whole genome shotgun (WGS) entry which is preliminary data.</text>
</comment>
<keyword evidence="7" id="KW-1185">Reference proteome</keyword>
<evidence type="ECO:0000313" key="6">
    <source>
        <dbReference type="EMBL" id="RCH54958.1"/>
    </source>
</evidence>
<evidence type="ECO:0000259" key="5">
    <source>
        <dbReference type="PROSITE" id="PS50110"/>
    </source>
</evidence>
<organism evidence="6 7">
    <name type="scientific">Mucilaginibacter hurinus</name>
    <dbReference type="NCBI Taxonomy" id="2201324"/>
    <lineage>
        <taxon>Bacteria</taxon>
        <taxon>Pseudomonadati</taxon>
        <taxon>Bacteroidota</taxon>
        <taxon>Sphingobacteriia</taxon>
        <taxon>Sphingobacteriales</taxon>
        <taxon>Sphingobacteriaceae</taxon>
        <taxon>Mucilaginibacter</taxon>
    </lineage>
</organism>
<keyword evidence="2 6" id="KW-0238">DNA-binding</keyword>
<dbReference type="CDD" id="cd17535">
    <property type="entry name" value="REC_NarL-like"/>
    <property type="match status" value="1"/>
</dbReference>
<dbReference type="PRINTS" id="PR00038">
    <property type="entry name" value="HTHLUXR"/>
</dbReference>
<protein>
    <submittedName>
        <fullName evidence="6">DNA-binding response regulator</fullName>
    </submittedName>
</protein>
<dbReference type="InterPro" id="IPR001789">
    <property type="entry name" value="Sig_transdc_resp-reg_receiver"/>
</dbReference>
<dbReference type="GO" id="GO:0000160">
    <property type="term" value="P:phosphorelay signal transduction system"/>
    <property type="evidence" value="ECO:0007669"/>
    <property type="project" value="InterPro"/>
</dbReference>
<evidence type="ECO:0000256" key="2">
    <source>
        <dbReference type="ARBA" id="ARBA00023125"/>
    </source>
</evidence>
<keyword evidence="1 3" id="KW-0597">Phosphoprotein</keyword>
<dbReference type="InterPro" id="IPR039420">
    <property type="entry name" value="WalR-like"/>
</dbReference>
<dbReference type="Pfam" id="PF00196">
    <property type="entry name" value="GerE"/>
    <property type="match status" value="1"/>
</dbReference>
<gene>
    <name evidence="6" type="ORF">DJ568_10820</name>
</gene>
<feature type="domain" description="HTH luxR-type" evidence="4">
    <location>
        <begin position="141"/>
        <end position="206"/>
    </location>
</feature>
<dbReference type="PROSITE" id="PS50110">
    <property type="entry name" value="RESPONSE_REGULATORY"/>
    <property type="match status" value="1"/>
</dbReference>
<reference evidence="6 7" key="1">
    <citation type="submission" date="2018-05" db="EMBL/GenBank/DDBJ databases">
        <title>Mucilaginibacter hurinus sp. nov., isolated from briquette warehouse soil.</title>
        <authorList>
            <person name="Choi L."/>
        </authorList>
    </citation>
    <scope>NUCLEOTIDE SEQUENCE [LARGE SCALE GENOMIC DNA]</scope>
    <source>
        <strain evidence="6 7">ZR32</strain>
    </source>
</reference>
<dbReference type="PANTHER" id="PTHR43214">
    <property type="entry name" value="TWO-COMPONENT RESPONSE REGULATOR"/>
    <property type="match status" value="1"/>
</dbReference>
<dbReference type="Proteomes" id="UP000253209">
    <property type="component" value="Unassembled WGS sequence"/>
</dbReference>
<feature type="domain" description="Response regulatory" evidence="5">
    <location>
        <begin position="6"/>
        <end position="122"/>
    </location>
</feature>
<evidence type="ECO:0000259" key="4">
    <source>
        <dbReference type="PROSITE" id="PS50043"/>
    </source>
</evidence>
<proteinExistence type="predicted"/>
<dbReference type="GO" id="GO:0006355">
    <property type="term" value="P:regulation of DNA-templated transcription"/>
    <property type="evidence" value="ECO:0007669"/>
    <property type="project" value="InterPro"/>
</dbReference>
<dbReference type="SMART" id="SM00421">
    <property type="entry name" value="HTH_LUXR"/>
    <property type="match status" value="1"/>
</dbReference>
<evidence type="ECO:0000256" key="1">
    <source>
        <dbReference type="ARBA" id="ARBA00022553"/>
    </source>
</evidence>
<evidence type="ECO:0000256" key="3">
    <source>
        <dbReference type="PROSITE-ProRule" id="PRU00169"/>
    </source>
</evidence>
<dbReference type="SMART" id="SM00448">
    <property type="entry name" value="REC"/>
    <property type="match status" value="1"/>
</dbReference>
<accession>A0A367GPF2</accession>
<dbReference type="InterPro" id="IPR058245">
    <property type="entry name" value="NreC/VraR/RcsB-like_REC"/>
</dbReference>
<dbReference type="InterPro" id="IPR011006">
    <property type="entry name" value="CheY-like_superfamily"/>
</dbReference>
<dbReference type="InterPro" id="IPR016032">
    <property type="entry name" value="Sig_transdc_resp-reg_C-effctor"/>
</dbReference>
<dbReference type="Pfam" id="PF00072">
    <property type="entry name" value="Response_reg"/>
    <property type="match status" value="1"/>
</dbReference>
<dbReference type="InterPro" id="IPR000792">
    <property type="entry name" value="Tscrpt_reg_LuxR_C"/>
</dbReference>